<dbReference type="PROSITE" id="PS00747">
    <property type="entry name" value="GLUTR"/>
    <property type="match status" value="1"/>
</dbReference>
<dbReference type="RefSeq" id="WP_012992396.1">
    <property type="nucleotide sequence ID" value="NC_013894.1"/>
</dbReference>
<gene>
    <name evidence="9" type="primary">hemA</name>
    <name evidence="16" type="ordered locus">Thal_1359</name>
</gene>
<feature type="domain" description="Glutamyl-tRNA reductase N-terminal" evidence="15">
    <location>
        <begin position="7"/>
        <end position="152"/>
    </location>
</feature>
<dbReference type="InterPro" id="IPR036291">
    <property type="entry name" value="NAD(P)-bd_dom_sf"/>
</dbReference>
<dbReference type="InterPro" id="IPR006151">
    <property type="entry name" value="Shikm_DH/Glu-tRNA_Rdtase"/>
</dbReference>
<dbReference type="HAMAP" id="MF_00087">
    <property type="entry name" value="Glu_tRNA_reductase"/>
    <property type="match status" value="1"/>
</dbReference>
<feature type="binding site" evidence="9 11">
    <location>
        <position position="105"/>
    </location>
    <ligand>
        <name>substrate</name>
    </ligand>
</feature>
<proteinExistence type="inferred from homology"/>
<protein>
    <recommendedName>
        <fullName evidence="8 9">Glutamyl-tRNA reductase</fullName>
        <shortName evidence="9">GluTR</shortName>
        <ecNumber evidence="3 9">1.2.1.70</ecNumber>
    </recommendedName>
</protein>
<dbReference type="FunFam" id="3.40.50.720:FF:000031">
    <property type="entry name" value="Glutamyl-tRNA reductase"/>
    <property type="match status" value="1"/>
</dbReference>
<dbReference type="PANTHER" id="PTHR43013:SF1">
    <property type="entry name" value="GLUTAMYL-TRNA REDUCTASE"/>
    <property type="match status" value="1"/>
</dbReference>
<evidence type="ECO:0000256" key="3">
    <source>
        <dbReference type="ARBA" id="ARBA00012970"/>
    </source>
</evidence>
<keyword evidence="5 9" id="KW-0560">Oxidoreductase</keyword>
<dbReference type="EC" id="1.2.1.70" evidence="3 9"/>
<evidence type="ECO:0000256" key="4">
    <source>
        <dbReference type="ARBA" id="ARBA00022857"/>
    </source>
</evidence>
<dbReference type="UniPathway" id="UPA00251">
    <property type="reaction ID" value="UER00316"/>
</dbReference>
<comment type="catalytic activity">
    <reaction evidence="7 9">
        <text>(S)-4-amino-5-oxopentanoate + tRNA(Glu) + NADP(+) = L-glutamyl-tRNA(Glu) + NADPH + H(+)</text>
        <dbReference type="Rhea" id="RHEA:12344"/>
        <dbReference type="Rhea" id="RHEA-COMP:9663"/>
        <dbReference type="Rhea" id="RHEA-COMP:9680"/>
        <dbReference type="ChEBI" id="CHEBI:15378"/>
        <dbReference type="ChEBI" id="CHEBI:57501"/>
        <dbReference type="ChEBI" id="CHEBI:57783"/>
        <dbReference type="ChEBI" id="CHEBI:58349"/>
        <dbReference type="ChEBI" id="CHEBI:78442"/>
        <dbReference type="ChEBI" id="CHEBI:78520"/>
        <dbReference type="EC" id="1.2.1.70"/>
    </reaction>
</comment>
<feature type="binding site" evidence="9 11">
    <location>
        <position position="116"/>
    </location>
    <ligand>
        <name>substrate</name>
    </ligand>
</feature>
<dbReference type="GO" id="GO:0008883">
    <property type="term" value="F:glutamyl-tRNA reductase activity"/>
    <property type="evidence" value="ECO:0007669"/>
    <property type="project" value="UniProtKB-UniRule"/>
</dbReference>
<dbReference type="GO" id="GO:0050661">
    <property type="term" value="F:NADP binding"/>
    <property type="evidence" value="ECO:0007669"/>
    <property type="project" value="InterPro"/>
</dbReference>
<dbReference type="Proteomes" id="UP000002043">
    <property type="component" value="Chromosome"/>
</dbReference>
<dbReference type="SUPFAM" id="SSF69742">
    <property type="entry name" value="Glutamyl tRNA-reductase catalytic, N-terminal domain"/>
    <property type="match status" value="1"/>
</dbReference>
<evidence type="ECO:0000256" key="2">
    <source>
        <dbReference type="ARBA" id="ARBA00005916"/>
    </source>
</evidence>
<evidence type="ECO:0000256" key="13">
    <source>
        <dbReference type="PIRSR" id="PIRSR000445-4"/>
    </source>
</evidence>
<evidence type="ECO:0000256" key="1">
    <source>
        <dbReference type="ARBA" id="ARBA00005059"/>
    </source>
</evidence>
<dbReference type="OrthoDB" id="110209at2"/>
<dbReference type="PIRSF" id="PIRSF000445">
    <property type="entry name" value="4pyrrol_synth_GluRdtase"/>
    <property type="match status" value="1"/>
</dbReference>
<comment type="function">
    <text evidence="9">Catalyzes the NADPH-dependent reduction of glutamyl-tRNA(Glu) to glutamate 1-semialdehyde (GSA).</text>
</comment>
<dbReference type="PANTHER" id="PTHR43013">
    <property type="entry name" value="GLUTAMYL-TRNA REDUCTASE"/>
    <property type="match status" value="1"/>
</dbReference>
<keyword evidence="6 9" id="KW-0627">Porphyrin biosynthesis</keyword>
<dbReference type="HOGENOM" id="CLU_035113_2_2_0"/>
<dbReference type="Pfam" id="PF01488">
    <property type="entry name" value="Shikimate_DH"/>
    <property type="match status" value="1"/>
</dbReference>
<evidence type="ECO:0000313" key="16">
    <source>
        <dbReference type="EMBL" id="ADC89990.1"/>
    </source>
</evidence>
<evidence type="ECO:0000256" key="10">
    <source>
        <dbReference type="PIRSR" id="PIRSR000445-1"/>
    </source>
</evidence>
<dbReference type="Pfam" id="PF05201">
    <property type="entry name" value="GlutR_N"/>
    <property type="match status" value="1"/>
</dbReference>
<feature type="binding site" evidence="9 12">
    <location>
        <begin position="185"/>
        <end position="190"/>
    </location>
    <ligand>
        <name>NADP(+)</name>
        <dbReference type="ChEBI" id="CHEBI:58349"/>
    </ligand>
</feature>
<comment type="subunit">
    <text evidence="9">Homodimer.</text>
</comment>
<dbReference type="EMBL" id="CP001931">
    <property type="protein sequence ID" value="ADC89990.1"/>
    <property type="molecule type" value="Genomic_DNA"/>
</dbReference>
<dbReference type="STRING" id="638303.Thal_1359"/>
<dbReference type="NCBIfam" id="TIGR01035">
    <property type="entry name" value="hemA"/>
    <property type="match status" value="1"/>
</dbReference>
<sequence>MDILVWGINFKTAPVELREKLACGQEETPHILKLLASASGLKELMILSTCNRVELYMVGSAQDAKRAVEVYTDIKGADVGKNISFFLEKERAVAHIFMVASSLDSMVVGEPQIVRQFKDAYLLARQASTVGKILNRLYQHALKTAKRVRTETAIARNAVSVSYVAVDLARRIFGDLRKARVLLVGAGEMAQLAARYFRKMGASIFISNRTYEKAVDVAKSLDGNVIRFEELGEHLHTFDIVLVSTGSKDYVIRKDTIKNAIKRREYRPMFIIDISVPRNVDPEVNQLDEVFLYDIDDLRTVAESNLRDRLKEKEKGEIIVWDEVRKFMKWLDLLKLEDKIVKLLETWRDVAEREPKVRKLLHTVLEEIRKDPSSADRWFKILLQEEVLDYGNSFRRIPYVHNRTDGTGV</sequence>
<dbReference type="SUPFAM" id="SSF51735">
    <property type="entry name" value="NAD(P)-binding Rossmann-fold domains"/>
    <property type="match status" value="1"/>
</dbReference>
<dbReference type="InterPro" id="IPR036343">
    <property type="entry name" value="GluRdtase_N_sf"/>
</dbReference>
<comment type="domain">
    <text evidence="9">Possesses an unusual extended V-shaped dimeric structure with each monomer consisting of three distinct domains arranged along a curved 'spinal' alpha-helix. The N-terminal catalytic domain specifically recognizes the glutamate moiety of the substrate. The second domain is the NADPH-binding domain, and the third C-terminal domain is responsible for dimerization.</text>
</comment>
<name>D3SML0_THEAH</name>
<keyword evidence="4 9" id="KW-0521">NADP</keyword>
<dbReference type="Gene3D" id="3.40.50.720">
    <property type="entry name" value="NAD(P)-binding Rossmann-like Domain"/>
    <property type="match status" value="1"/>
</dbReference>
<evidence type="ECO:0000256" key="9">
    <source>
        <dbReference type="HAMAP-Rule" id="MF_00087"/>
    </source>
</evidence>
<evidence type="ECO:0000259" key="15">
    <source>
        <dbReference type="Pfam" id="PF05201"/>
    </source>
</evidence>
<evidence type="ECO:0000313" key="17">
    <source>
        <dbReference type="Proteomes" id="UP000002043"/>
    </source>
</evidence>
<evidence type="ECO:0000259" key="14">
    <source>
        <dbReference type="Pfam" id="PF01488"/>
    </source>
</evidence>
<dbReference type="Gene3D" id="3.30.460.30">
    <property type="entry name" value="Glutamyl-tRNA reductase, N-terminal domain"/>
    <property type="match status" value="1"/>
</dbReference>
<feature type="binding site" evidence="9 11">
    <location>
        <begin position="110"/>
        <end position="112"/>
    </location>
    <ligand>
        <name>substrate</name>
    </ligand>
</feature>
<dbReference type="eggNOG" id="COG0373">
    <property type="taxonomic scope" value="Bacteria"/>
</dbReference>
<dbReference type="AlphaFoldDB" id="D3SML0"/>
<evidence type="ECO:0000256" key="5">
    <source>
        <dbReference type="ARBA" id="ARBA00023002"/>
    </source>
</evidence>
<evidence type="ECO:0000256" key="12">
    <source>
        <dbReference type="PIRSR" id="PIRSR000445-3"/>
    </source>
</evidence>
<feature type="site" description="Important for activity" evidence="9 13">
    <location>
        <position position="95"/>
    </location>
</feature>
<feature type="domain" description="Quinate/shikimate 5-dehydrogenase/glutamyl-tRNA reductase" evidence="14">
    <location>
        <begin position="167"/>
        <end position="301"/>
    </location>
</feature>
<dbReference type="InterPro" id="IPR000343">
    <property type="entry name" value="4pyrrol_synth_GluRdtase"/>
</dbReference>
<dbReference type="InterPro" id="IPR018214">
    <property type="entry name" value="GluRdtase_CS"/>
</dbReference>
<evidence type="ECO:0000256" key="11">
    <source>
        <dbReference type="PIRSR" id="PIRSR000445-2"/>
    </source>
</evidence>
<dbReference type="CDD" id="cd05213">
    <property type="entry name" value="NAD_bind_Glutamyl_tRNA_reduct"/>
    <property type="match status" value="1"/>
</dbReference>
<comment type="pathway">
    <text evidence="1 9">Porphyrin-containing compound metabolism; protoporphyrin-IX biosynthesis; 5-aminolevulinate from L-glutamyl-tRNA(Glu): step 1/2.</text>
</comment>
<dbReference type="InterPro" id="IPR015895">
    <property type="entry name" value="4pyrrol_synth_GluRdtase_N"/>
</dbReference>
<evidence type="ECO:0000256" key="7">
    <source>
        <dbReference type="ARBA" id="ARBA00047464"/>
    </source>
</evidence>
<dbReference type="GO" id="GO:0019353">
    <property type="term" value="P:protoporphyrinogen IX biosynthetic process from glutamate"/>
    <property type="evidence" value="ECO:0007669"/>
    <property type="project" value="TreeGrafter"/>
</dbReference>
<organism evidence="16 17">
    <name type="scientific">Thermocrinis albus (strain DSM 14484 / JCM 11386 / HI 11/12)</name>
    <dbReference type="NCBI Taxonomy" id="638303"/>
    <lineage>
        <taxon>Bacteria</taxon>
        <taxon>Pseudomonadati</taxon>
        <taxon>Aquificota</taxon>
        <taxon>Aquificia</taxon>
        <taxon>Aquificales</taxon>
        <taxon>Aquificaceae</taxon>
        <taxon>Thermocrinis</taxon>
    </lineage>
</organism>
<keyword evidence="17" id="KW-1185">Reference proteome</keyword>
<reference evidence="17" key="1">
    <citation type="journal article" date="2010" name="Stand. Genomic Sci.">
        <title>Complete genome sequence of Thermocrinis albus type strain (HI 11/12T).</title>
        <authorList>
            <person name="Wirth R."/>
            <person name="Sikorski J."/>
            <person name="Brambilla E."/>
            <person name="Misra M."/>
            <person name="Lapidus A."/>
            <person name="Copeland A."/>
            <person name="Nolan M."/>
            <person name="Lucas S."/>
            <person name="Chen F."/>
            <person name="Tice H."/>
            <person name="Cheng J.F."/>
            <person name="Han C."/>
            <person name="Detter J.C."/>
            <person name="Tapia R."/>
            <person name="Bruce D."/>
            <person name="Goodwin L."/>
            <person name="Pitluck S."/>
            <person name="Pati A."/>
            <person name="Anderson I."/>
            <person name="Ivanova N."/>
            <person name="Mavromatis K."/>
            <person name="Mikhailova N."/>
            <person name="Chen A."/>
            <person name="Palaniappan K."/>
            <person name="Bilek Y."/>
            <person name="Hader T."/>
            <person name="Land M."/>
            <person name="Hauser L."/>
            <person name="Chang Y.J."/>
            <person name="Jeffries C.D."/>
            <person name="Tindall B.J."/>
            <person name="Rohde M."/>
            <person name="Goker M."/>
            <person name="Bristow J."/>
            <person name="Eisen J.A."/>
            <person name="Markowitz V."/>
            <person name="Hugenholtz P."/>
            <person name="Kyrpides N.C."/>
            <person name="Klenk H.P."/>
        </authorList>
    </citation>
    <scope>NUCLEOTIDE SEQUENCE [LARGE SCALE GENOMIC DNA]</scope>
    <source>
        <strain evidence="17">DSM 14484 / JCM 11386 / HI 11/12</strain>
    </source>
</reference>
<feature type="active site" description="Nucleophile" evidence="9 10">
    <location>
        <position position="50"/>
    </location>
</feature>
<evidence type="ECO:0000256" key="6">
    <source>
        <dbReference type="ARBA" id="ARBA00023244"/>
    </source>
</evidence>
<comment type="similarity">
    <text evidence="2 9">Belongs to the glutamyl-tRNA reductase family.</text>
</comment>
<evidence type="ECO:0000256" key="8">
    <source>
        <dbReference type="ARBA" id="ARBA00068659"/>
    </source>
</evidence>
<comment type="miscellaneous">
    <text evidence="9">During catalysis, the active site Cys acts as a nucleophile attacking the alpha-carbonyl group of tRNA-bound glutamate with the formation of a thioester intermediate between enzyme and glutamate, and the concomitant release of tRNA(Glu). The thioester intermediate is finally reduced by direct hydride transfer from NADPH, to form the product GSA.</text>
</comment>
<accession>D3SML0</accession>
<feature type="binding site" evidence="9 11">
    <location>
        <begin position="49"/>
        <end position="52"/>
    </location>
    <ligand>
        <name>substrate</name>
    </ligand>
</feature>
<dbReference type="KEGG" id="tal:Thal_1359"/>
<dbReference type="FunFam" id="3.30.460.30:FF:000001">
    <property type="entry name" value="Glutamyl-tRNA reductase"/>
    <property type="match status" value="1"/>
</dbReference>